<dbReference type="InterPro" id="IPR035595">
    <property type="entry name" value="UDP_glycos_trans_CS"/>
</dbReference>
<evidence type="ECO:0000313" key="7">
    <source>
        <dbReference type="Proteomes" id="UP001549920"/>
    </source>
</evidence>
<evidence type="ECO:0000256" key="2">
    <source>
        <dbReference type="ARBA" id="ARBA00022676"/>
    </source>
</evidence>
<name>A0ABR3HD34_LOXSC</name>
<dbReference type="Proteomes" id="UP001549920">
    <property type="component" value="Unassembled WGS sequence"/>
</dbReference>
<dbReference type="SUPFAM" id="SSF53756">
    <property type="entry name" value="UDP-Glycosyltransferase/glycogen phosphorylase"/>
    <property type="match status" value="1"/>
</dbReference>
<gene>
    <name evidence="6" type="ORF">ABMA27_007850</name>
</gene>
<keyword evidence="7" id="KW-1185">Reference proteome</keyword>
<dbReference type="InterPro" id="IPR050271">
    <property type="entry name" value="UDP-glycosyltransferase"/>
</dbReference>
<evidence type="ECO:0000256" key="5">
    <source>
        <dbReference type="RuleBase" id="RU362059"/>
    </source>
</evidence>
<feature type="chain" id="PRO_5044949090" description="UDP-glucuronosyltransferase" evidence="5">
    <location>
        <begin position="20"/>
        <end position="516"/>
    </location>
</feature>
<dbReference type="InterPro" id="IPR002213">
    <property type="entry name" value="UDP_glucos_trans"/>
</dbReference>
<comment type="caution">
    <text evidence="6">The sequence shown here is derived from an EMBL/GenBank/DDBJ whole genome shotgun (WGS) entry which is preliminary data.</text>
</comment>
<dbReference type="Pfam" id="PF00201">
    <property type="entry name" value="UDPGT"/>
    <property type="match status" value="1"/>
</dbReference>
<keyword evidence="5" id="KW-0732">Signal</keyword>
<dbReference type="EMBL" id="JBEUOH010000021">
    <property type="protein sequence ID" value="KAL0868327.1"/>
    <property type="molecule type" value="Genomic_DNA"/>
</dbReference>
<sequence>MTKLTCLLPLFLTFTLCHGYKILLMAPIPSKSHGILCEGLVRHLLVAGHEITYATPYPKVKAHPKLHVIDLTSNLDLVPDGLLNVQKVMNKESDLAGGFTTVYNMIATIPRVTLEYEHVQKLLTDPNQTFDAVITTYFGNGLYHGLAALYDCPLIWFNMIEPYSSLLGLIDDTTNPAYVPSASSSNVPPFTFRQRVQELISQTLQMLLSELYLYYAQESDYNKIFTPLLEKRGRTLPPYSEVIYNASLVLGNSHVSYSHAMRLPINYIQIGGYYVNDNVEPLPSDLQKILDNAKHGAIYFSLGSNLKSKDFPENIKKGLIKLFSGLKQTVIWKFEEVMPNLPKNVHILKWAPQQSILAHPNTILFITHGGGLSTTETIHFGKPIIGIPVFGDQFNNIVRAVKKGFAKKVDLSYSLVEDLEEAINDVLSDNRYAIKAKELSLVYHDRPVRPGVELVHWVEHVIKTRGAPHLRSPALRMPLYQKLYLDLAALVLVILYGIRFALKILFARKPLKVKKN</sequence>
<keyword evidence="5" id="KW-1133">Transmembrane helix</keyword>
<dbReference type="EMBL" id="JBEUOH010000021">
    <property type="protein sequence ID" value="KAL0868326.1"/>
    <property type="molecule type" value="Genomic_DNA"/>
</dbReference>
<dbReference type="Gene3D" id="3.40.50.2000">
    <property type="entry name" value="Glycogen Phosphorylase B"/>
    <property type="match status" value="1"/>
</dbReference>
<keyword evidence="5" id="KW-0472">Membrane</keyword>
<keyword evidence="2 4" id="KW-0328">Glycosyltransferase</keyword>
<organism evidence="6 7">
    <name type="scientific">Loxostege sticticalis</name>
    <name type="common">Beet webworm moth</name>
    <dbReference type="NCBI Taxonomy" id="481309"/>
    <lineage>
        <taxon>Eukaryota</taxon>
        <taxon>Metazoa</taxon>
        <taxon>Ecdysozoa</taxon>
        <taxon>Arthropoda</taxon>
        <taxon>Hexapoda</taxon>
        <taxon>Insecta</taxon>
        <taxon>Pterygota</taxon>
        <taxon>Neoptera</taxon>
        <taxon>Endopterygota</taxon>
        <taxon>Lepidoptera</taxon>
        <taxon>Glossata</taxon>
        <taxon>Ditrysia</taxon>
        <taxon>Pyraloidea</taxon>
        <taxon>Crambidae</taxon>
        <taxon>Pyraustinae</taxon>
        <taxon>Loxostege</taxon>
    </lineage>
</organism>
<comment type="subcellular location">
    <subcellularLocation>
        <location evidence="5">Membrane</location>
        <topology evidence="5">Single-pass membrane protein</topology>
    </subcellularLocation>
</comment>
<accession>A0ABR3HD34</accession>
<feature type="transmembrane region" description="Helical" evidence="5">
    <location>
        <begin position="483"/>
        <end position="506"/>
    </location>
</feature>
<evidence type="ECO:0000313" key="6">
    <source>
        <dbReference type="EMBL" id="KAL0868326.1"/>
    </source>
</evidence>
<keyword evidence="5" id="KW-0812">Transmembrane</keyword>
<evidence type="ECO:0000256" key="1">
    <source>
        <dbReference type="ARBA" id="ARBA00009995"/>
    </source>
</evidence>
<dbReference type="PANTHER" id="PTHR48043">
    <property type="entry name" value="EG:EG0003.4 PROTEIN-RELATED"/>
    <property type="match status" value="1"/>
</dbReference>
<keyword evidence="3 4" id="KW-0808">Transferase</keyword>
<dbReference type="PROSITE" id="PS00375">
    <property type="entry name" value="UDPGT"/>
    <property type="match status" value="1"/>
</dbReference>
<reference evidence="6 7" key="1">
    <citation type="submission" date="2024-06" db="EMBL/GenBank/DDBJ databases">
        <title>A chromosome-level genome assembly of beet webworm, Loxostege sticticalis.</title>
        <authorList>
            <person name="Zhang Y."/>
        </authorList>
    </citation>
    <scope>NUCLEOTIDE SEQUENCE [LARGE SCALE GENOMIC DNA]</scope>
    <source>
        <strain evidence="6">AQ026</strain>
        <tissue evidence="6">Whole body</tissue>
    </source>
</reference>
<protein>
    <recommendedName>
        <fullName evidence="5">UDP-glucuronosyltransferase</fullName>
        <ecNumber evidence="5">2.4.1.17</ecNumber>
    </recommendedName>
</protein>
<comment type="catalytic activity">
    <reaction evidence="5">
        <text>glucuronate acceptor + UDP-alpha-D-glucuronate = acceptor beta-D-glucuronoside + UDP + H(+)</text>
        <dbReference type="Rhea" id="RHEA:21032"/>
        <dbReference type="ChEBI" id="CHEBI:15378"/>
        <dbReference type="ChEBI" id="CHEBI:58052"/>
        <dbReference type="ChEBI" id="CHEBI:58223"/>
        <dbReference type="ChEBI" id="CHEBI:132367"/>
        <dbReference type="ChEBI" id="CHEBI:132368"/>
        <dbReference type="EC" id="2.4.1.17"/>
    </reaction>
</comment>
<dbReference type="PANTHER" id="PTHR48043:SF159">
    <property type="entry name" value="EG:EG0003.4 PROTEIN-RELATED"/>
    <property type="match status" value="1"/>
</dbReference>
<evidence type="ECO:0000256" key="4">
    <source>
        <dbReference type="RuleBase" id="RU003718"/>
    </source>
</evidence>
<dbReference type="CDD" id="cd03784">
    <property type="entry name" value="GT1_Gtf-like"/>
    <property type="match status" value="1"/>
</dbReference>
<feature type="signal peptide" evidence="5">
    <location>
        <begin position="1"/>
        <end position="19"/>
    </location>
</feature>
<evidence type="ECO:0000256" key="3">
    <source>
        <dbReference type="ARBA" id="ARBA00022679"/>
    </source>
</evidence>
<comment type="similarity">
    <text evidence="1 4">Belongs to the UDP-glycosyltransferase family.</text>
</comment>
<dbReference type="EC" id="2.4.1.17" evidence="5"/>
<proteinExistence type="inferred from homology"/>